<feature type="non-terminal residue" evidence="4">
    <location>
        <position position="240"/>
    </location>
</feature>
<feature type="non-terminal residue" evidence="4">
    <location>
        <position position="1"/>
    </location>
</feature>
<dbReference type="SMART" id="SM00382">
    <property type="entry name" value="AAA"/>
    <property type="match status" value="1"/>
</dbReference>
<dbReference type="Proteomes" id="UP000268535">
    <property type="component" value="Unassembled WGS sequence"/>
</dbReference>
<evidence type="ECO:0000256" key="1">
    <source>
        <dbReference type="ARBA" id="ARBA00022741"/>
    </source>
</evidence>
<evidence type="ECO:0000313" key="5">
    <source>
        <dbReference type="EMBL" id="RKP02864.1"/>
    </source>
</evidence>
<evidence type="ECO:0000313" key="6">
    <source>
        <dbReference type="Proteomes" id="UP000268535"/>
    </source>
</evidence>
<reference evidence="6 7" key="1">
    <citation type="journal article" date="2018" name="Nat. Microbiol.">
        <title>Leveraging single-cell genomics to expand the fungal tree of life.</title>
        <authorList>
            <person name="Ahrendt S.R."/>
            <person name="Quandt C.A."/>
            <person name="Ciobanu D."/>
            <person name="Clum A."/>
            <person name="Salamov A."/>
            <person name="Andreopoulos B."/>
            <person name="Cheng J.F."/>
            <person name="Woyke T."/>
            <person name="Pelin A."/>
            <person name="Henrissat B."/>
            <person name="Reynolds N.K."/>
            <person name="Benny G.L."/>
            <person name="Smith M.E."/>
            <person name="James T.Y."/>
            <person name="Grigoriev I.V."/>
        </authorList>
    </citation>
    <scope>NUCLEOTIDE SEQUENCE [LARGE SCALE GENOMIC DNA]</scope>
    <source>
        <strain evidence="6 7">ATCC 52028</strain>
    </source>
</reference>
<gene>
    <name evidence="4" type="ORF">CAUPRSCDRAFT_2379</name>
    <name evidence="5" type="ORF">CXG81DRAFT_3073</name>
</gene>
<name>A0A4P9WXV9_9FUNG</name>
<dbReference type="InterPro" id="IPR027417">
    <property type="entry name" value="P-loop_NTPase"/>
</dbReference>
<dbReference type="OrthoDB" id="10042665at2759"/>
<dbReference type="InterPro" id="IPR003593">
    <property type="entry name" value="AAA+_ATPase"/>
</dbReference>
<evidence type="ECO:0000256" key="2">
    <source>
        <dbReference type="ARBA" id="ARBA00022840"/>
    </source>
</evidence>
<dbReference type="InterPro" id="IPR044539">
    <property type="entry name" value="Pch2-like"/>
</dbReference>
<dbReference type="GO" id="GO:0005524">
    <property type="term" value="F:ATP binding"/>
    <property type="evidence" value="ECO:0007669"/>
    <property type="project" value="UniProtKB-KW"/>
</dbReference>
<evidence type="ECO:0000313" key="7">
    <source>
        <dbReference type="Proteomes" id="UP000274922"/>
    </source>
</evidence>
<dbReference type="Pfam" id="PF00004">
    <property type="entry name" value="AAA"/>
    <property type="match status" value="1"/>
</dbReference>
<feature type="domain" description="AAA+ ATPase" evidence="3">
    <location>
        <begin position="45"/>
        <end position="200"/>
    </location>
</feature>
<dbReference type="GO" id="GO:0005694">
    <property type="term" value="C:chromosome"/>
    <property type="evidence" value="ECO:0007669"/>
    <property type="project" value="TreeGrafter"/>
</dbReference>
<dbReference type="InterPro" id="IPR003959">
    <property type="entry name" value="ATPase_AAA_core"/>
</dbReference>
<reference evidence="5" key="2">
    <citation type="submission" date="2018-04" db="EMBL/GenBank/DDBJ databases">
        <title>Leveraging single-cell genomics to expand the Fungal Tree of Life.</title>
        <authorList>
            <consortium name="DOE Joint Genome Institute"/>
            <person name="Ahrendt S.R."/>
            <person name="Quandt C.A."/>
            <person name="Ciobanu D."/>
            <person name="Clum A."/>
            <person name="Salamov A."/>
            <person name="Andreopoulos B."/>
            <person name="Cheng J.-F."/>
            <person name="Woyke T."/>
            <person name="Pelin A."/>
            <person name="Henrissat B."/>
            <person name="Benny G.L."/>
            <person name="Smith M.E."/>
            <person name="James T.Y."/>
            <person name="Grigoriev I.V."/>
        </authorList>
    </citation>
    <scope>NUCLEOTIDE SEQUENCE</scope>
    <source>
        <strain evidence="5">ATCC 52028</strain>
    </source>
</reference>
<dbReference type="AlphaFoldDB" id="A0A4P9WXV9"/>
<dbReference type="PRINTS" id="PR00300">
    <property type="entry name" value="CLPPROTEASEA"/>
</dbReference>
<organism evidence="4 6">
    <name type="scientific">Caulochytrium protostelioides</name>
    <dbReference type="NCBI Taxonomy" id="1555241"/>
    <lineage>
        <taxon>Eukaryota</taxon>
        <taxon>Fungi</taxon>
        <taxon>Fungi incertae sedis</taxon>
        <taxon>Chytridiomycota</taxon>
        <taxon>Chytridiomycota incertae sedis</taxon>
        <taxon>Chytridiomycetes</taxon>
        <taxon>Caulochytriales</taxon>
        <taxon>Caulochytriaceae</taxon>
        <taxon>Caulochytrium</taxon>
    </lineage>
</organism>
<dbReference type="GO" id="GO:0051598">
    <property type="term" value="P:meiotic recombination checkpoint signaling"/>
    <property type="evidence" value="ECO:0007669"/>
    <property type="project" value="TreeGrafter"/>
</dbReference>
<protein>
    <submittedName>
        <fullName evidence="4">AAA-domain-containing protein</fullName>
    </submittedName>
</protein>
<sequence>LPCAALDGAWEALLYDTPLQSLLLAYVQAAQLFAAHGVRRALIAWNRTVMLHGPPGTGKTSLCRALAHKLACRAAPTYPHAQLVELRAQQLLSKYFSESGTRVAQAFAAIRARLAAPGAFVIVVIDEVESVAAQRRSGGGTGNAPEPGDAVRVVNALLTELDALARAPNALVLMTSNLPDAVDAALLSRIDLMLYVSLPSRRAAYAILASCLAELVRCGMLAPIVPPLLDARDLDLLAPS</sequence>
<keyword evidence="7" id="KW-1185">Reference proteome</keyword>
<keyword evidence="2" id="KW-0067">ATP-binding</keyword>
<reference evidence="4" key="3">
    <citation type="submission" date="2018-08" db="EMBL/GenBank/DDBJ databases">
        <title>Leveraging single-cell genomics to expand the Fungal Tree of Life.</title>
        <authorList>
            <consortium name="DOE Joint Genome Institute"/>
            <person name="Ahrendt S.R."/>
            <person name="Quandt C.A."/>
            <person name="Ciobanu D."/>
            <person name="Clum A."/>
            <person name="Salamov A."/>
            <person name="Andreopoulos B."/>
            <person name="Cheng J.-F."/>
            <person name="Woyke T."/>
            <person name="Pelin A."/>
            <person name="Henrissat B."/>
            <person name="Reynolds N."/>
            <person name="Benny G.L."/>
            <person name="Smith M.E."/>
            <person name="James T.Y."/>
            <person name="Grigoriev I.V."/>
        </authorList>
    </citation>
    <scope>NUCLEOTIDE SEQUENCE</scope>
    <source>
        <strain evidence="4">ATCC 52028</strain>
    </source>
</reference>
<dbReference type="EMBL" id="ML009299">
    <property type="protein sequence ID" value="RKO97355.1"/>
    <property type="molecule type" value="Genomic_DNA"/>
</dbReference>
<dbReference type="PANTHER" id="PTHR45991:SF1">
    <property type="entry name" value="PACHYTENE CHECKPOINT PROTEIN 2 HOMOLOG"/>
    <property type="match status" value="1"/>
</dbReference>
<accession>A0A4P9WXV9</accession>
<dbReference type="SUPFAM" id="SSF52540">
    <property type="entry name" value="P-loop containing nucleoside triphosphate hydrolases"/>
    <property type="match status" value="1"/>
</dbReference>
<evidence type="ECO:0000313" key="4">
    <source>
        <dbReference type="EMBL" id="RKO97355.1"/>
    </source>
</evidence>
<evidence type="ECO:0000259" key="3">
    <source>
        <dbReference type="SMART" id="SM00382"/>
    </source>
</evidence>
<dbReference type="Proteomes" id="UP000274922">
    <property type="component" value="Unassembled WGS sequence"/>
</dbReference>
<dbReference type="GO" id="GO:0007131">
    <property type="term" value="P:reciprocal meiotic recombination"/>
    <property type="evidence" value="ECO:0007669"/>
    <property type="project" value="TreeGrafter"/>
</dbReference>
<dbReference type="STRING" id="1555241.A0A4P9WXV9"/>
<dbReference type="EMBL" id="ML014133">
    <property type="protein sequence ID" value="RKP02864.1"/>
    <property type="molecule type" value="Genomic_DNA"/>
</dbReference>
<dbReference type="PANTHER" id="PTHR45991">
    <property type="entry name" value="PACHYTENE CHECKPOINT PROTEIN 2"/>
    <property type="match status" value="1"/>
</dbReference>
<keyword evidence="1" id="KW-0547">Nucleotide-binding</keyword>
<dbReference type="GO" id="GO:0005634">
    <property type="term" value="C:nucleus"/>
    <property type="evidence" value="ECO:0007669"/>
    <property type="project" value="TreeGrafter"/>
</dbReference>
<proteinExistence type="predicted"/>
<dbReference type="GO" id="GO:0016887">
    <property type="term" value="F:ATP hydrolysis activity"/>
    <property type="evidence" value="ECO:0007669"/>
    <property type="project" value="InterPro"/>
</dbReference>
<dbReference type="Gene3D" id="3.40.50.300">
    <property type="entry name" value="P-loop containing nucleotide triphosphate hydrolases"/>
    <property type="match status" value="1"/>
</dbReference>
<dbReference type="InterPro" id="IPR001270">
    <property type="entry name" value="ClpA/B"/>
</dbReference>